<dbReference type="AlphaFoldDB" id="A0AAV6KAS6"/>
<dbReference type="EMBL" id="JACTNZ010000005">
    <property type="protein sequence ID" value="KAG5549578.1"/>
    <property type="molecule type" value="Genomic_DNA"/>
</dbReference>
<accession>A0AAV6KAS6</accession>
<gene>
    <name evidence="1" type="ORF">RHGRI_014785</name>
</gene>
<sequence>MEATLPHLETASRVVFLGCPGYEKVACALKDWRDAISALEGEEVNLIQQVKEHEAVGVRDFDMSGHAGQGLSGC</sequence>
<keyword evidence="2" id="KW-1185">Reference proteome</keyword>
<organism evidence="1 2">
    <name type="scientific">Rhododendron griersonianum</name>
    <dbReference type="NCBI Taxonomy" id="479676"/>
    <lineage>
        <taxon>Eukaryota</taxon>
        <taxon>Viridiplantae</taxon>
        <taxon>Streptophyta</taxon>
        <taxon>Embryophyta</taxon>
        <taxon>Tracheophyta</taxon>
        <taxon>Spermatophyta</taxon>
        <taxon>Magnoliopsida</taxon>
        <taxon>eudicotyledons</taxon>
        <taxon>Gunneridae</taxon>
        <taxon>Pentapetalae</taxon>
        <taxon>asterids</taxon>
        <taxon>Ericales</taxon>
        <taxon>Ericaceae</taxon>
        <taxon>Ericoideae</taxon>
        <taxon>Rhodoreae</taxon>
        <taxon>Rhododendron</taxon>
    </lineage>
</organism>
<name>A0AAV6KAS6_9ERIC</name>
<evidence type="ECO:0000313" key="2">
    <source>
        <dbReference type="Proteomes" id="UP000823749"/>
    </source>
</evidence>
<protein>
    <submittedName>
        <fullName evidence="1">Uncharacterized protein</fullName>
    </submittedName>
</protein>
<reference evidence="1" key="1">
    <citation type="submission" date="2020-08" db="EMBL/GenBank/DDBJ databases">
        <title>Plant Genome Project.</title>
        <authorList>
            <person name="Zhang R.-G."/>
        </authorList>
    </citation>
    <scope>NUCLEOTIDE SEQUENCE</scope>
    <source>
        <strain evidence="1">WSP0</strain>
        <tissue evidence="1">Leaf</tissue>
    </source>
</reference>
<proteinExistence type="predicted"/>
<comment type="caution">
    <text evidence="1">The sequence shown here is derived from an EMBL/GenBank/DDBJ whole genome shotgun (WGS) entry which is preliminary data.</text>
</comment>
<dbReference type="Proteomes" id="UP000823749">
    <property type="component" value="Chromosome 5"/>
</dbReference>
<evidence type="ECO:0000313" key="1">
    <source>
        <dbReference type="EMBL" id="KAG5549578.1"/>
    </source>
</evidence>